<sequence length="281" mass="30554">MATVLCLFVGLLGLVAAIVATVVVLTFAFAWYESANSSPELVEMRFTPAAMGLAAQLLIQEFTVLMATVLLHPLGWFGGREKPLPAADGTPVILLHGLFQNRICWLLTRQRLRRAGFQAVYSLNLPPWKDLESLTERLAKKVDELRHAGGARRVHLVGHSMGGMIARNYVQIRGGAAKVERCVLLGSPNSGSRLAPFALSPLGKLLVPGADFLKRLAAAERPPGVRFTAIFTRHENMVLPYANARLEGAAEIELSGMGHTSLLYHPRAFQAILEGLQGESE</sequence>
<protein>
    <recommendedName>
        <fullName evidence="2">AB hydrolase-1 domain-containing protein</fullName>
    </recommendedName>
</protein>
<reference evidence="3 4" key="2">
    <citation type="journal article" date="2021" name="Int. J. Syst. Evol. Microbiol.">
        <title>Isolation and Polyphasic Characterization of Desulfuromonas versatilis sp. Nov., an Electrogenic Bacteria Capable of Versatile Metabolism Isolated from a Graphene Oxide-Reducing Enrichment Culture.</title>
        <authorList>
            <person name="Xie L."/>
            <person name="Yoshida N."/>
            <person name="Ishii S."/>
            <person name="Meng L."/>
        </authorList>
    </citation>
    <scope>NUCLEOTIDE SEQUENCE [LARGE SCALE GENOMIC DNA]</scope>
    <source>
        <strain evidence="3 4">NIT-T3</strain>
    </source>
</reference>
<dbReference type="PANTHER" id="PTHR37946:SF1">
    <property type="entry name" value="SLL1969 PROTEIN"/>
    <property type="match status" value="1"/>
</dbReference>
<evidence type="ECO:0000313" key="3">
    <source>
        <dbReference type="EMBL" id="BCR04218.1"/>
    </source>
</evidence>
<dbReference type="PANTHER" id="PTHR37946">
    <property type="entry name" value="SLL1969 PROTEIN"/>
    <property type="match status" value="1"/>
</dbReference>
<dbReference type="Gene3D" id="3.40.50.1820">
    <property type="entry name" value="alpha/beta hydrolase"/>
    <property type="match status" value="1"/>
</dbReference>
<dbReference type="RefSeq" id="WP_221251631.1">
    <property type="nucleotide sequence ID" value="NZ_AP024355.1"/>
</dbReference>
<evidence type="ECO:0000259" key="2">
    <source>
        <dbReference type="Pfam" id="PF12697"/>
    </source>
</evidence>
<feature type="domain" description="AB hydrolase-1" evidence="2">
    <location>
        <begin position="92"/>
        <end position="224"/>
    </location>
</feature>
<proteinExistence type="predicted"/>
<keyword evidence="1" id="KW-0472">Membrane</keyword>
<keyword evidence="1" id="KW-1133">Transmembrane helix</keyword>
<dbReference type="InterPro" id="IPR029058">
    <property type="entry name" value="AB_hydrolase_fold"/>
</dbReference>
<dbReference type="SUPFAM" id="SSF53474">
    <property type="entry name" value="alpha/beta-Hydrolases"/>
    <property type="match status" value="1"/>
</dbReference>
<feature type="transmembrane region" description="Helical" evidence="1">
    <location>
        <begin position="7"/>
        <end position="32"/>
    </location>
</feature>
<dbReference type="EMBL" id="AP024355">
    <property type="protein sequence ID" value="BCR04218.1"/>
    <property type="molecule type" value="Genomic_DNA"/>
</dbReference>
<reference evidence="3 4" key="1">
    <citation type="journal article" date="2016" name="C (Basel)">
        <title>Selective Growth of and Electricity Production by Marine Exoelectrogenic Bacteria in Self-Aggregated Hydrogel of Microbially Reduced Graphene Oxide.</title>
        <authorList>
            <person name="Yoshida N."/>
            <person name="Goto Y."/>
            <person name="Miyata Y."/>
        </authorList>
    </citation>
    <scope>NUCLEOTIDE SEQUENCE [LARGE SCALE GENOMIC DNA]</scope>
    <source>
        <strain evidence="3 4">NIT-T3</strain>
    </source>
</reference>
<accession>A0ABN6DVP7</accession>
<gene>
    <name evidence="3" type="ORF">DESUT3_12870</name>
</gene>
<keyword evidence="4" id="KW-1185">Reference proteome</keyword>
<dbReference type="Proteomes" id="UP001319827">
    <property type="component" value="Chromosome"/>
</dbReference>
<evidence type="ECO:0000256" key="1">
    <source>
        <dbReference type="SAM" id="Phobius"/>
    </source>
</evidence>
<dbReference type="InterPro" id="IPR000073">
    <property type="entry name" value="AB_hydrolase_1"/>
</dbReference>
<organism evidence="3 4">
    <name type="scientific">Desulfuromonas versatilis</name>
    <dbReference type="NCBI Taxonomy" id="2802975"/>
    <lineage>
        <taxon>Bacteria</taxon>
        <taxon>Pseudomonadati</taxon>
        <taxon>Thermodesulfobacteriota</taxon>
        <taxon>Desulfuromonadia</taxon>
        <taxon>Desulfuromonadales</taxon>
        <taxon>Desulfuromonadaceae</taxon>
        <taxon>Desulfuromonas</taxon>
    </lineage>
</organism>
<name>A0ABN6DVP7_9BACT</name>
<feature type="transmembrane region" description="Helical" evidence="1">
    <location>
        <begin position="52"/>
        <end position="74"/>
    </location>
</feature>
<keyword evidence="1" id="KW-0812">Transmembrane</keyword>
<dbReference type="Pfam" id="PF12697">
    <property type="entry name" value="Abhydrolase_6"/>
    <property type="match status" value="1"/>
</dbReference>
<evidence type="ECO:0000313" key="4">
    <source>
        <dbReference type="Proteomes" id="UP001319827"/>
    </source>
</evidence>